<dbReference type="RefSeq" id="WP_018064891.1">
    <property type="nucleotide sequence ID" value="NZ_AQWH01000009.1"/>
</dbReference>
<dbReference type="eggNOG" id="COG1802">
    <property type="taxonomic scope" value="Bacteria"/>
</dbReference>
<evidence type="ECO:0000259" key="4">
    <source>
        <dbReference type="PROSITE" id="PS50949"/>
    </source>
</evidence>
<keyword evidence="2" id="KW-0238">DNA-binding</keyword>
<dbReference type="Pfam" id="PF07729">
    <property type="entry name" value="FCD"/>
    <property type="match status" value="1"/>
</dbReference>
<dbReference type="SUPFAM" id="SSF46785">
    <property type="entry name" value="Winged helix' DNA-binding domain"/>
    <property type="match status" value="1"/>
</dbReference>
<reference evidence="5 6" key="1">
    <citation type="submission" date="2017-03" db="EMBL/GenBank/DDBJ databases">
        <title>Foreign affairs: Plasmid Transfer between Roseobacters and Rhizobia.</title>
        <authorList>
            <person name="Bartling P."/>
            <person name="Bunk B."/>
            <person name="Overmann J."/>
            <person name="Brinkmann H."/>
            <person name="Petersen J."/>
        </authorList>
    </citation>
    <scope>NUCLEOTIDE SEQUENCE [LARGE SCALE GENOMIC DNA]</scope>
    <source>
        <strain evidence="5 6">MACL11</strain>
    </source>
</reference>
<evidence type="ECO:0000256" key="2">
    <source>
        <dbReference type="ARBA" id="ARBA00023125"/>
    </source>
</evidence>
<dbReference type="Gene3D" id="1.10.10.10">
    <property type="entry name" value="Winged helix-like DNA-binding domain superfamily/Winged helix DNA-binding domain"/>
    <property type="match status" value="1"/>
</dbReference>
<dbReference type="SMART" id="SM00895">
    <property type="entry name" value="FCD"/>
    <property type="match status" value="1"/>
</dbReference>
<dbReference type="SMART" id="SM00345">
    <property type="entry name" value="HTH_GNTR"/>
    <property type="match status" value="1"/>
</dbReference>
<dbReference type="CDD" id="cd07377">
    <property type="entry name" value="WHTH_GntR"/>
    <property type="match status" value="1"/>
</dbReference>
<proteinExistence type="predicted"/>
<dbReference type="PROSITE" id="PS50949">
    <property type="entry name" value="HTH_GNTR"/>
    <property type="match status" value="1"/>
</dbReference>
<dbReference type="SUPFAM" id="SSF48008">
    <property type="entry name" value="GntR ligand-binding domain-like"/>
    <property type="match status" value="1"/>
</dbReference>
<evidence type="ECO:0000256" key="1">
    <source>
        <dbReference type="ARBA" id="ARBA00023015"/>
    </source>
</evidence>
<evidence type="ECO:0000313" key="5">
    <source>
        <dbReference type="EMBL" id="AQZ50329.1"/>
    </source>
</evidence>
<evidence type="ECO:0000313" key="6">
    <source>
        <dbReference type="Proteomes" id="UP000191135"/>
    </source>
</evidence>
<dbReference type="Proteomes" id="UP000191135">
    <property type="component" value="Chromosome"/>
</dbReference>
<keyword evidence="3" id="KW-0804">Transcription</keyword>
<organism evidence="5 6">
    <name type="scientific">Martelella mediterranea DSM 17316</name>
    <dbReference type="NCBI Taxonomy" id="1122214"/>
    <lineage>
        <taxon>Bacteria</taxon>
        <taxon>Pseudomonadati</taxon>
        <taxon>Pseudomonadota</taxon>
        <taxon>Alphaproteobacteria</taxon>
        <taxon>Hyphomicrobiales</taxon>
        <taxon>Aurantimonadaceae</taxon>
        <taxon>Martelella</taxon>
    </lineage>
</organism>
<dbReference type="InterPro" id="IPR011711">
    <property type="entry name" value="GntR_C"/>
</dbReference>
<keyword evidence="1" id="KW-0805">Transcription regulation</keyword>
<sequence>MAGSTVIARTAAPLRQQVVRLVREDILEGGLVPGQRLIESALCETYGVSRTVIREALRQLESEHLISVVPNLGPIVTVLTEKEIRSIYVVRAALEGLAGRLFAENATDSQCAKLKKLGDRLDKEYRKGNIESREHIKAEFYTLLTEGSDNAVLAESLSSMHARIAMFRRFAFVDESRIEPSIAELETIINAAAVTRDGDAAAAACEHHIQLAGELAIAEYMKRNKAILSEG</sequence>
<dbReference type="STRING" id="1122214.Mame_00955"/>
<name>A0A1U9YY10_9HYPH</name>
<dbReference type="Pfam" id="PF00392">
    <property type="entry name" value="GntR"/>
    <property type="match status" value="1"/>
</dbReference>
<dbReference type="PANTHER" id="PTHR43537">
    <property type="entry name" value="TRANSCRIPTIONAL REGULATOR, GNTR FAMILY"/>
    <property type="match status" value="1"/>
</dbReference>
<dbReference type="InterPro" id="IPR036388">
    <property type="entry name" value="WH-like_DNA-bd_sf"/>
</dbReference>
<evidence type="ECO:0000256" key="3">
    <source>
        <dbReference type="ARBA" id="ARBA00023163"/>
    </source>
</evidence>
<accession>A0A1U9YY10</accession>
<dbReference type="AlphaFoldDB" id="A0A1U9YY10"/>
<feature type="domain" description="HTH gntR-type" evidence="4">
    <location>
        <begin position="12"/>
        <end position="79"/>
    </location>
</feature>
<dbReference type="InterPro" id="IPR008920">
    <property type="entry name" value="TF_FadR/GntR_C"/>
</dbReference>
<dbReference type="GO" id="GO:0003677">
    <property type="term" value="F:DNA binding"/>
    <property type="evidence" value="ECO:0007669"/>
    <property type="project" value="UniProtKB-KW"/>
</dbReference>
<dbReference type="GO" id="GO:0003700">
    <property type="term" value="F:DNA-binding transcription factor activity"/>
    <property type="evidence" value="ECO:0007669"/>
    <property type="project" value="InterPro"/>
</dbReference>
<dbReference type="EMBL" id="CP020330">
    <property type="protein sequence ID" value="AQZ50329.1"/>
    <property type="molecule type" value="Genomic_DNA"/>
</dbReference>
<keyword evidence="6" id="KW-1185">Reference proteome</keyword>
<dbReference type="OrthoDB" id="8114900at2"/>
<dbReference type="InterPro" id="IPR036390">
    <property type="entry name" value="WH_DNA-bd_sf"/>
</dbReference>
<protein>
    <submittedName>
        <fullName evidence="5">Putative HTH-type transcriptional regulator YdfH</fullName>
    </submittedName>
</protein>
<dbReference type="PANTHER" id="PTHR43537:SF24">
    <property type="entry name" value="GLUCONATE OPERON TRANSCRIPTIONAL REPRESSOR"/>
    <property type="match status" value="1"/>
</dbReference>
<dbReference type="KEGG" id="mmed:Mame_00955"/>
<gene>
    <name evidence="5" type="primary">ydfH_7</name>
    <name evidence="5" type="ORF">Mame_00955</name>
</gene>
<dbReference type="InterPro" id="IPR000524">
    <property type="entry name" value="Tscrpt_reg_HTH_GntR"/>
</dbReference>
<dbReference type="Gene3D" id="1.20.120.530">
    <property type="entry name" value="GntR ligand-binding domain-like"/>
    <property type="match status" value="1"/>
</dbReference>